<proteinExistence type="inferred from homology"/>
<name>A0A5N5TCP8_9CRUS</name>
<dbReference type="PANTHER" id="PTHR43639:SF1">
    <property type="entry name" value="SHORT-CHAIN DEHYDROGENASE_REDUCTASE FAMILY PROTEIN"/>
    <property type="match status" value="1"/>
</dbReference>
<comment type="similarity">
    <text evidence="1">Belongs to the short-chain dehydrogenases/reductases (SDR) family.</text>
</comment>
<gene>
    <name evidence="3" type="primary">bacG</name>
    <name evidence="3" type="ORF">Anas_09784</name>
</gene>
<protein>
    <submittedName>
        <fullName evidence="3">NADPH-dependent reductase BacG</fullName>
    </submittedName>
</protein>
<dbReference type="InterPro" id="IPR036291">
    <property type="entry name" value="NAD(P)-bd_dom_sf"/>
</dbReference>
<dbReference type="EMBL" id="SEYY01003976">
    <property type="protein sequence ID" value="KAB7504007.1"/>
    <property type="molecule type" value="Genomic_DNA"/>
</dbReference>
<accession>A0A5N5TCP8</accession>
<evidence type="ECO:0000313" key="3">
    <source>
        <dbReference type="EMBL" id="KAB7504007.1"/>
    </source>
</evidence>
<dbReference type="PRINTS" id="PR00081">
    <property type="entry name" value="GDHRDH"/>
</dbReference>
<dbReference type="OrthoDB" id="5956217at2759"/>
<keyword evidence="4" id="KW-1185">Reference proteome</keyword>
<evidence type="ECO:0000313" key="4">
    <source>
        <dbReference type="Proteomes" id="UP000326759"/>
    </source>
</evidence>
<dbReference type="SUPFAM" id="SSF51735">
    <property type="entry name" value="NAD(P)-binding Rossmann-fold domains"/>
    <property type="match status" value="1"/>
</dbReference>
<dbReference type="Pfam" id="PF13561">
    <property type="entry name" value="adh_short_C2"/>
    <property type="match status" value="1"/>
</dbReference>
<reference evidence="3 4" key="1">
    <citation type="journal article" date="2019" name="PLoS Biol.">
        <title>Sex chromosomes control vertical transmission of feminizing Wolbachia symbionts in an isopod.</title>
        <authorList>
            <person name="Becking T."/>
            <person name="Chebbi M.A."/>
            <person name="Giraud I."/>
            <person name="Moumen B."/>
            <person name="Laverre T."/>
            <person name="Caubet Y."/>
            <person name="Peccoud J."/>
            <person name="Gilbert C."/>
            <person name="Cordaux R."/>
        </authorList>
    </citation>
    <scope>NUCLEOTIDE SEQUENCE [LARGE SCALE GENOMIC DNA]</scope>
    <source>
        <strain evidence="3">ANa2</strain>
        <tissue evidence="3">Whole body excluding digestive tract and cuticle</tissue>
    </source>
</reference>
<evidence type="ECO:0000256" key="2">
    <source>
        <dbReference type="ARBA" id="ARBA00023002"/>
    </source>
</evidence>
<dbReference type="Proteomes" id="UP000326759">
    <property type="component" value="Unassembled WGS sequence"/>
</dbReference>
<dbReference type="AlphaFoldDB" id="A0A5N5TCP8"/>
<organism evidence="3 4">
    <name type="scientific">Armadillidium nasatum</name>
    <dbReference type="NCBI Taxonomy" id="96803"/>
    <lineage>
        <taxon>Eukaryota</taxon>
        <taxon>Metazoa</taxon>
        <taxon>Ecdysozoa</taxon>
        <taxon>Arthropoda</taxon>
        <taxon>Crustacea</taxon>
        <taxon>Multicrustacea</taxon>
        <taxon>Malacostraca</taxon>
        <taxon>Eumalacostraca</taxon>
        <taxon>Peracarida</taxon>
        <taxon>Isopoda</taxon>
        <taxon>Oniscidea</taxon>
        <taxon>Crinocheta</taxon>
        <taxon>Armadillidiidae</taxon>
        <taxon>Armadillidium</taxon>
    </lineage>
</organism>
<evidence type="ECO:0000256" key="1">
    <source>
        <dbReference type="ARBA" id="ARBA00006484"/>
    </source>
</evidence>
<dbReference type="PANTHER" id="PTHR43639">
    <property type="entry name" value="OXIDOREDUCTASE, SHORT-CHAIN DEHYDROGENASE/REDUCTASE FAMILY (AFU_ORTHOLOGUE AFUA_5G02870)"/>
    <property type="match status" value="1"/>
</dbReference>
<sequence length="129" mass="14328">MKASSGYLKENKGVIIKYIGFSRSEREKNSHFSHAISKAGLISATKNAALALAPEVRVKCYRSWMCCVARSDQHMFNNEEKQKWLKETPLQKIGTPEDVAGLVCFLASEEANFITGQILSLDGGRSLVF</sequence>
<dbReference type="Gene3D" id="3.40.50.720">
    <property type="entry name" value="NAD(P)-binding Rossmann-like Domain"/>
    <property type="match status" value="1"/>
</dbReference>
<keyword evidence="2" id="KW-0560">Oxidoreductase</keyword>
<comment type="caution">
    <text evidence="3">The sequence shown here is derived from an EMBL/GenBank/DDBJ whole genome shotgun (WGS) entry which is preliminary data.</text>
</comment>
<dbReference type="GO" id="GO:0016491">
    <property type="term" value="F:oxidoreductase activity"/>
    <property type="evidence" value="ECO:0007669"/>
    <property type="project" value="UniProtKB-KW"/>
</dbReference>
<dbReference type="InterPro" id="IPR002347">
    <property type="entry name" value="SDR_fam"/>
</dbReference>